<dbReference type="SUPFAM" id="SSF53633">
    <property type="entry name" value="Carbamate kinase-like"/>
    <property type="match status" value="1"/>
</dbReference>
<dbReference type="Proteomes" id="UP001163687">
    <property type="component" value="Chromosome"/>
</dbReference>
<dbReference type="KEGG" id="cmic:caldi_15370"/>
<dbReference type="Pfam" id="PF00696">
    <property type="entry name" value="AA_kinase"/>
    <property type="match status" value="1"/>
</dbReference>
<evidence type="ECO:0000313" key="3">
    <source>
        <dbReference type="Proteomes" id="UP001163687"/>
    </source>
</evidence>
<sequence length="229" mass="22993">MTAPGAPDGSFRAVVKVGGSLAADPRTVRELVAALAALATRVALLVVPGGGPFADAVREADGRHGLGEVAAHRMALLAMDQYGLLLADRAAGAVAVPSVGDARAAAAAGRLPVLLPSAVLWGVDPLENSWRVTSDSLAAWLAGATGTPALVLVKSTDGPGAAMSAGEAARRGLVDPALPVVLPPHVEAWLVNGRRPREVIALLEGGGGAGTRLVKDGAARDPVDARRMG</sequence>
<feature type="domain" description="Aspartate/glutamate/uridylate kinase" evidence="1">
    <location>
        <begin position="12"/>
        <end position="158"/>
    </location>
</feature>
<dbReference type="AlphaFoldDB" id="A0AA35CMS2"/>
<accession>A0AA35CMS2</accession>
<protein>
    <recommendedName>
        <fullName evidence="1">Aspartate/glutamate/uridylate kinase domain-containing protein</fullName>
    </recommendedName>
</protein>
<dbReference type="RefSeq" id="WP_264844471.1">
    <property type="nucleotide sequence ID" value="NZ_AP025628.1"/>
</dbReference>
<dbReference type="InterPro" id="IPR036393">
    <property type="entry name" value="AceGlu_kinase-like_sf"/>
</dbReference>
<dbReference type="InterPro" id="IPR001048">
    <property type="entry name" value="Asp/Glu/Uridylate_kinase"/>
</dbReference>
<dbReference type="EMBL" id="AP025628">
    <property type="protein sequence ID" value="BDG60447.1"/>
    <property type="molecule type" value="Genomic_DNA"/>
</dbReference>
<organism evidence="2 3">
    <name type="scientific">Caldinitratiruptor microaerophilus</name>
    <dbReference type="NCBI Taxonomy" id="671077"/>
    <lineage>
        <taxon>Bacteria</taxon>
        <taxon>Bacillati</taxon>
        <taxon>Bacillota</taxon>
        <taxon>Clostridia</taxon>
        <taxon>Eubacteriales</taxon>
        <taxon>Symbiobacteriaceae</taxon>
        <taxon>Caldinitratiruptor</taxon>
    </lineage>
</organism>
<reference evidence="2" key="1">
    <citation type="submission" date="2022-03" db="EMBL/GenBank/DDBJ databases">
        <title>Complete genome sequence of Caldinitratiruptor microaerophilus.</title>
        <authorList>
            <person name="Mukaiyama R."/>
            <person name="Nishiyama T."/>
            <person name="Ueda K."/>
        </authorList>
    </citation>
    <scope>NUCLEOTIDE SEQUENCE</scope>
    <source>
        <strain evidence="2">JCM 16183</strain>
    </source>
</reference>
<gene>
    <name evidence="2" type="ORF">caldi_15370</name>
</gene>
<evidence type="ECO:0000259" key="1">
    <source>
        <dbReference type="Pfam" id="PF00696"/>
    </source>
</evidence>
<keyword evidence="3" id="KW-1185">Reference proteome</keyword>
<evidence type="ECO:0000313" key="2">
    <source>
        <dbReference type="EMBL" id="BDG60447.1"/>
    </source>
</evidence>
<name>A0AA35CMS2_9FIRM</name>
<dbReference type="Gene3D" id="3.40.1160.10">
    <property type="entry name" value="Acetylglutamate kinase-like"/>
    <property type="match status" value="1"/>
</dbReference>
<proteinExistence type="predicted"/>